<proteinExistence type="predicted"/>
<keyword evidence="2" id="KW-1185">Reference proteome</keyword>
<accession>A0A9D4SW49</accession>
<reference evidence="1" key="2">
    <citation type="submission" date="2021-09" db="EMBL/GenBank/DDBJ databases">
        <authorList>
            <person name="Jia N."/>
            <person name="Wang J."/>
            <person name="Shi W."/>
            <person name="Du L."/>
            <person name="Sun Y."/>
            <person name="Zhan W."/>
            <person name="Jiang J."/>
            <person name="Wang Q."/>
            <person name="Zhang B."/>
            <person name="Ji P."/>
            <person name="Sakyi L.B."/>
            <person name="Cui X."/>
            <person name="Yuan T."/>
            <person name="Jiang B."/>
            <person name="Yang W."/>
            <person name="Lam T.T.-Y."/>
            <person name="Chang Q."/>
            <person name="Ding S."/>
            <person name="Wang X."/>
            <person name="Zhu J."/>
            <person name="Ruan X."/>
            <person name="Zhao L."/>
            <person name="Wei J."/>
            <person name="Que T."/>
            <person name="Du C."/>
            <person name="Cheng J."/>
            <person name="Dai P."/>
            <person name="Han X."/>
            <person name="Huang E."/>
            <person name="Gao Y."/>
            <person name="Liu J."/>
            <person name="Shao H."/>
            <person name="Ye R."/>
            <person name="Li L."/>
            <person name="Wei W."/>
            <person name="Wang X."/>
            <person name="Wang C."/>
            <person name="Huo Q."/>
            <person name="Li W."/>
            <person name="Guo W."/>
            <person name="Chen H."/>
            <person name="Chen S."/>
            <person name="Zhou L."/>
            <person name="Zhou L."/>
            <person name="Ni X."/>
            <person name="Tian J."/>
            <person name="Zhou Y."/>
            <person name="Sheng Y."/>
            <person name="Liu T."/>
            <person name="Pan Y."/>
            <person name="Xia L."/>
            <person name="Li J."/>
            <person name="Zhao F."/>
            <person name="Cao W."/>
        </authorList>
    </citation>
    <scope>NUCLEOTIDE SEQUENCE</scope>
    <source>
        <strain evidence="1">Rsan-2018</strain>
        <tissue evidence="1">Larvae</tissue>
    </source>
</reference>
<evidence type="ECO:0000313" key="1">
    <source>
        <dbReference type="EMBL" id="KAH7956212.1"/>
    </source>
</evidence>
<dbReference type="AlphaFoldDB" id="A0A9D4SW49"/>
<dbReference type="EMBL" id="JABSTV010001250">
    <property type="protein sequence ID" value="KAH7956212.1"/>
    <property type="molecule type" value="Genomic_DNA"/>
</dbReference>
<gene>
    <name evidence="1" type="ORF">HPB52_007137</name>
</gene>
<name>A0A9D4SW49_RHISA</name>
<reference evidence="1" key="1">
    <citation type="journal article" date="2020" name="Cell">
        <title>Large-Scale Comparative Analyses of Tick Genomes Elucidate Their Genetic Diversity and Vector Capacities.</title>
        <authorList>
            <consortium name="Tick Genome and Microbiome Consortium (TIGMIC)"/>
            <person name="Jia N."/>
            <person name="Wang J."/>
            <person name="Shi W."/>
            <person name="Du L."/>
            <person name="Sun Y."/>
            <person name="Zhan W."/>
            <person name="Jiang J.F."/>
            <person name="Wang Q."/>
            <person name="Zhang B."/>
            <person name="Ji P."/>
            <person name="Bell-Sakyi L."/>
            <person name="Cui X.M."/>
            <person name="Yuan T.T."/>
            <person name="Jiang B.G."/>
            <person name="Yang W.F."/>
            <person name="Lam T.T."/>
            <person name="Chang Q.C."/>
            <person name="Ding S.J."/>
            <person name="Wang X.J."/>
            <person name="Zhu J.G."/>
            <person name="Ruan X.D."/>
            <person name="Zhao L."/>
            <person name="Wei J.T."/>
            <person name="Ye R.Z."/>
            <person name="Que T.C."/>
            <person name="Du C.H."/>
            <person name="Zhou Y.H."/>
            <person name="Cheng J.X."/>
            <person name="Dai P.F."/>
            <person name="Guo W.B."/>
            <person name="Han X.H."/>
            <person name="Huang E.J."/>
            <person name="Li L.F."/>
            <person name="Wei W."/>
            <person name="Gao Y.C."/>
            <person name="Liu J.Z."/>
            <person name="Shao H.Z."/>
            <person name="Wang X."/>
            <person name="Wang C.C."/>
            <person name="Yang T.C."/>
            <person name="Huo Q.B."/>
            <person name="Li W."/>
            <person name="Chen H.Y."/>
            <person name="Chen S.E."/>
            <person name="Zhou L.G."/>
            <person name="Ni X.B."/>
            <person name="Tian J.H."/>
            <person name="Sheng Y."/>
            <person name="Liu T."/>
            <person name="Pan Y.S."/>
            <person name="Xia L.Y."/>
            <person name="Li J."/>
            <person name="Zhao F."/>
            <person name="Cao W.C."/>
        </authorList>
    </citation>
    <scope>NUCLEOTIDE SEQUENCE</scope>
    <source>
        <strain evidence="1">Rsan-2018</strain>
    </source>
</reference>
<protein>
    <submittedName>
        <fullName evidence="1">Uncharacterized protein</fullName>
    </submittedName>
</protein>
<comment type="caution">
    <text evidence="1">The sequence shown here is derived from an EMBL/GenBank/DDBJ whole genome shotgun (WGS) entry which is preliminary data.</text>
</comment>
<dbReference type="Proteomes" id="UP000821837">
    <property type="component" value="Unassembled WGS sequence"/>
</dbReference>
<sequence length="76" mass="8252">MMTVMRIYGGSNGAKFIFGPKAYRTWAAAGGCRQSGEESAALARSASGRKRIRRPQSTAARACRQLFLEDLGWDGP</sequence>
<organism evidence="1 2">
    <name type="scientific">Rhipicephalus sanguineus</name>
    <name type="common">Brown dog tick</name>
    <name type="synonym">Ixodes sanguineus</name>
    <dbReference type="NCBI Taxonomy" id="34632"/>
    <lineage>
        <taxon>Eukaryota</taxon>
        <taxon>Metazoa</taxon>
        <taxon>Ecdysozoa</taxon>
        <taxon>Arthropoda</taxon>
        <taxon>Chelicerata</taxon>
        <taxon>Arachnida</taxon>
        <taxon>Acari</taxon>
        <taxon>Parasitiformes</taxon>
        <taxon>Ixodida</taxon>
        <taxon>Ixodoidea</taxon>
        <taxon>Ixodidae</taxon>
        <taxon>Rhipicephalinae</taxon>
        <taxon>Rhipicephalus</taxon>
        <taxon>Rhipicephalus</taxon>
    </lineage>
</organism>
<evidence type="ECO:0000313" key="2">
    <source>
        <dbReference type="Proteomes" id="UP000821837"/>
    </source>
</evidence>